<feature type="region of interest" description="Disordered" evidence="4">
    <location>
        <begin position="240"/>
        <end position="272"/>
    </location>
</feature>
<dbReference type="PANTHER" id="PTHR19232">
    <property type="entry name" value="CENTROCORTIN FAMILY MEMBER"/>
    <property type="match status" value="1"/>
</dbReference>
<feature type="coiled-coil region" evidence="3">
    <location>
        <begin position="149"/>
        <end position="207"/>
    </location>
</feature>
<evidence type="ECO:0000256" key="3">
    <source>
        <dbReference type="SAM" id="Coils"/>
    </source>
</evidence>
<accession>A0A4U5VU87</accession>
<keyword evidence="6" id="KW-1185">Reference proteome</keyword>
<comment type="similarity">
    <text evidence="1">Belongs to the CDR2 family.</text>
</comment>
<dbReference type="EMBL" id="CM014100">
    <property type="protein sequence ID" value="TKS91931.1"/>
    <property type="molecule type" value="Genomic_DNA"/>
</dbReference>
<organism evidence="5 6">
    <name type="scientific">Collichthys lucidus</name>
    <name type="common">Big head croaker</name>
    <name type="synonym">Sciaena lucida</name>
    <dbReference type="NCBI Taxonomy" id="240159"/>
    <lineage>
        <taxon>Eukaryota</taxon>
        <taxon>Metazoa</taxon>
        <taxon>Chordata</taxon>
        <taxon>Craniata</taxon>
        <taxon>Vertebrata</taxon>
        <taxon>Euteleostomi</taxon>
        <taxon>Actinopterygii</taxon>
        <taxon>Neopterygii</taxon>
        <taxon>Teleostei</taxon>
        <taxon>Neoteleostei</taxon>
        <taxon>Acanthomorphata</taxon>
        <taxon>Eupercaria</taxon>
        <taxon>Sciaenidae</taxon>
        <taxon>Collichthys</taxon>
    </lineage>
</organism>
<feature type="coiled-coil region" evidence="3">
    <location>
        <begin position="43"/>
        <end position="107"/>
    </location>
</feature>
<evidence type="ECO:0000256" key="4">
    <source>
        <dbReference type="SAM" id="MobiDB-lite"/>
    </source>
</evidence>
<gene>
    <name evidence="5" type="ORF">D9C73_025869</name>
</gene>
<dbReference type="STRING" id="240159.A0A4U5VU87"/>
<dbReference type="AlphaFoldDB" id="A0A4U5VU87"/>
<keyword evidence="2 3" id="KW-0175">Coiled coil</keyword>
<protein>
    <submittedName>
        <fullName evidence="5">Cerebellar degeneration-related protein 2</fullName>
    </submittedName>
</protein>
<evidence type="ECO:0000256" key="1">
    <source>
        <dbReference type="ARBA" id="ARBA00009019"/>
    </source>
</evidence>
<dbReference type="InterPro" id="IPR026079">
    <property type="entry name" value="CDR2"/>
</dbReference>
<reference evidence="5 6" key="1">
    <citation type="submission" date="2019-01" db="EMBL/GenBank/DDBJ databases">
        <title>Genome Assembly of Collichthys lucidus.</title>
        <authorList>
            <person name="Cai M."/>
            <person name="Xiao S."/>
        </authorList>
    </citation>
    <scope>NUCLEOTIDE SEQUENCE [LARGE SCALE GENOMIC DNA]</scope>
    <source>
        <strain evidence="5">JT15FE1705JMU</strain>
        <tissue evidence="5">Muscle</tissue>
    </source>
</reference>
<evidence type="ECO:0000313" key="6">
    <source>
        <dbReference type="Proteomes" id="UP000298787"/>
    </source>
</evidence>
<proteinExistence type="inferred from homology"/>
<sequence>MLTDVILEEEFDKNGAESWYDPQDLEHDLHLAAELGKTLLDRNHELEQALQQMYSTNQEQLQEIEVDLLRQMNDQHARVYEQLDTTARDLEKGNQRLVQDNRLAQQKIHRHPARDCLRVDRLWSPQGSFYDRDRRQDPEEENVILQRSIQTLQSQIAMERSRREVAEQESELTAREYRDLEQRLALLDGCQSKQKELEAEVEQLRLSWRADCANSVRRPDQLLLPDTVFFASDETSSVGQDVVEEKVEKDEEPRRYSRQRCNSDSVLRATNPDEIRRGHEQLCIRRVEAVKQRGIFSAQRGGCTVQRTAGGVFNSRLVKYDELLRRCQQATDELSHKAVQTSSSPFASSRTLRRLSSSATLSNLTMVLEDGQQPEYKALFNEIFTCIQKTKEDLSANRRPDKDCDSRGSAK</sequence>
<evidence type="ECO:0000256" key="2">
    <source>
        <dbReference type="ARBA" id="ARBA00023054"/>
    </source>
</evidence>
<dbReference type="Proteomes" id="UP000298787">
    <property type="component" value="Chromosome 23"/>
</dbReference>
<evidence type="ECO:0000313" key="5">
    <source>
        <dbReference type="EMBL" id="TKS91931.1"/>
    </source>
</evidence>
<name>A0A4U5VU87_COLLU</name>
<feature type="compositionally biased region" description="Basic and acidic residues" evidence="4">
    <location>
        <begin position="243"/>
        <end position="255"/>
    </location>
</feature>
<dbReference type="PANTHER" id="PTHR19232:SF1">
    <property type="entry name" value="CEREBELLAR DEGENERATION-RELATED PROTEIN 2"/>
    <property type="match status" value="1"/>
</dbReference>